<protein>
    <recommendedName>
        <fullName evidence="4">Outer membrane protein beta-barrel domain-containing protein</fullName>
    </recommendedName>
</protein>
<accession>A0A7K1SU89</accession>
<reference evidence="2 3" key="1">
    <citation type="submission" date="2019-12" db="EMBL/GenBank/DDBJ databases">
        <title>Mucilaginibacter sp. HMF7410 genome sequencing and assembly.</title>
        <authorList>
            <person name="Kang H."/>
            <person name="Cha I."/>
            <person name="Kim H."/>
            <person name="Joh K."/>
        </authorList>
    </citation>
    <scope>NUCLEOTIDE SEQUENCE [LARGE SCALE GENOMIC DNA]</scope>
    <source>
        <strain evidence="2 3">HMF7410</strain>
    </source>
</reference>
<organism evidence="2 3">
    <name type="scientific">Mucilaginibacter arboris</name>
    <dbReference type="NCBI Taxonomy" id="2682090"/>
    <lineage>
        <taxon>Bacteria</taxon>
        <taxon>Pseudomonadati</taxon>
        <taxon>Bacteroidota</taxon>
        <taxon>Sphingobacteriia</taxon>
        <taxon>Sphingobacteriales</taxon>
        <taxon>Sphingobacteriaceae</taxon>
        <taxon>Mucilaginibacter</taxon>
    </lineage>
</organism>
<dbReference type="AlphaFoldDB" id="A0A7K1SU89"/>
<dbReference type="RefSeq" id="WP_157564806.1">
    <property type="nucleotide sequence ID" value="NZ_WPIK01000004.1"/>
</dbReference>
<keyword evidence="3" id="KW-1185">Reference proteome</keyword>
<evidence type="ECO:0000256" key="1">
    <source>
        <dbReference type="SAM" id="SignalP"/>
    </source>
</evidence>
<comment type="caution">
    <text evidence="2">The sequence shown here is derived from an EMBL/GenBank/DDBJ whole genome shotgun (WGS) entry which is preliminary data.</text>
</comment>
<gene>
    <name evidence="2" type="ORF">GO621_05055</name>
</gene>
<evidence type="ECO:0008006" key="4">
    <source>
        <dbReference type="Google" id="ProtNLM"/>
    </source>
</evidence>
<dbReference type="Proteomes" id="UP000462014">
    <property type="component" value="Unassembled WGS sequence"/>
</dbReference>
<proteinExistence type="predicted"/>
<feature type="chain" id="PRO_5029561425" description="Outer membrane protein beta-barrel domain-containing protein" evidence="1">
    <location>
        <begin position="23"/>
        <end position="177"/>
    </location>
</feature>
<evidence type="ECO:0000313" key="3">
    <source>
        <dbReference type="Proteomes" id="UP000462014"/>
    </source>
</evidence>
<evidence type="ECO:0000313" key="2">
    <source>
        <dbReference type="EMBL" id="MVN20902.1"/>
    </source>
</evidence>
<name>A0A7K1SU89_9SPHI</name>
<feature type="signal peptide" evidence="1">
    <location>
        <begin position="1"/>
        <end position="22"/>
    </location>
</feature>
<sequence length="177" mass="19378">MKKIYVVLMLLAVLFISSQVRAQQTFDSGTGRAQNVFVELYGQGLLFSANYDTRFSNKRDGIGGRVGIGYFAVDGNNLTTIPIGLNYLLGKGRNFFEVGLGATYLSAKLSGDDFFKSDNSDVTGSEIIGTMSFSYRLQPINSGFALRAGFSPIFGNGFFIPYFPNFSLGYTFSGKHK</sequence>
<keyword evidence="1" id="KW-0732">Signal</keyword>
<dbReference type="EMBL" id="WPIK01000004">
    <property type="protein sequence ID" value="MVN20902.1"/>
    <property type="molecule type" value="Genomic_DNA"/>
</dbReference>